<keyword evidence="1" id="KW-0732">Signal</keyword>
<evidence type="ECO:0008006" key="4">
    <source>
        <dbReference type="Google" id="ProtNLM"/>
    </source>
</evidence>
<feature type="chain" id="PRO_5014894545" description="DUF1570 domain-containing protein" evidence="1">
    <location>
        <begin position="20"/>
        <end position="511"/>
    </location>
</feature>
<protein>
    <recommendedName>
        <fullName evidence="4">DUF1570 domain-containing protein</fullName>
    </recommendedName>
</protein>
<dbReference type="InterPro" id="IPR011990">
    <property type="entry name" value="TPR-like_helical_dom_sf"/>
</dbReference>
<evidence type="ECO:0000256" key="1">
    <source>
        <dbReference type="SAM" id="SignalP"/>
    </source>
</evidence>
<organism evidence="2 3">
    <name type="scientific">Sphingomonas psychrotolerans</name>
    <dbReference type="NCBI Taxonomy" id="1327635"/>
    <lineage>
        <taxon>Bacteria</taxon>
        <taxon>Pseudomonadati</taxon>
        <taxon>Pseudomonadota</taxon>
        <taxon>Alphaproteobacteria</taxon>
        <taxon>Sphingomonadales</taxon>
        <taxon>Sphingomonadaceae</taxon>
        <taxon>Sphingomonas</taxon>
    </lineage>
</organism>
<sequence>MVRKLLGLLLLLAPVPASADWYEASTGHFVVYSEQDPKKLGEFAGKLERFDRAMRLLRNMEDEPIGPANRLTIYMVDDQGDVAKLISSRFVAGFYVPRASGSLAIVPRQSGSGNAFDLSPQAILLHEYAHHLMWSFSPNVVYPSWYIEGFAEALATAAFDRDGSIVLGNPPQYRGHGLLSGNALPIGKLMIADTLKLSDEQREGLYGRGWLLTHYMLFSRKRPDQLTTYLRALNDGKSSLDAAAAFGDLKALDRELERYKTGRFTGIRITADKVPTGEVILRKLTPGEAATMDVRIRSKVGVNARTAPPTYERAKRAAAPYPNDRGAQLVLAEAAYDAHDYAAAEAAADRAIAADSKAVDGYVYKAMARMAVAVKAGDKTPKTWRGIRNIIAAGNRIDPDDPEPLILYFRSFGQAGIAPTDPAKRGLERAFELVPQDDTLRLNTAALVLRDGDKARAREMLAPLAYQPHGRGIAVVASQLIAMIDKGETEKALVTLDGQPDDAGAAEGDKE</sequence>
<dbReference type="KEGG" id="sphc:CVN68_10925"/>
<gene>
    <name evidence="2" type="ORF">CVN68_10925</name>
</gene>
<dbReference type="RefSeq" id="WP_100282232.1">
    <property type="nucleotide sequence ID" value="NZ_CP024923.1"/>
</dbReference>
<dbReference type="OrthoDB" id="5523615at2"/>
<feature type="signal peptide" evidence="1">
    <location>
        <begin position="1"/>
        <end position="19"/>
    </location>
</feature>
<proteinExistence type="predicted"/>
<evidence type="ECO:0000313" key="3">
    <source>
        <dbReference type="Proteomes" id="UP000229081"/>
    </source>
</evidence>
<dbReference type="Proteomes" id="UP000229081">
    <property type="component" value="Chromosome"/>
</dbReference>
<dbReference type="AlphaFoldDB" id="A0A2K8MHG1"/>
<dbReference type="EMBL" id="CP024923">
    <property type="protein sequence ID" value="ATY32424.1"/>
    <property type="molecule type" value="Genomic_DNA"/>
</dbReference>
<dbReference type="Gene3D" id="1.25.40.10">
    <property type="entry name" value="Tetratricopeptide repeat domain"/>
    <property type="match status" value="1"/>
</dbReference>
<keyword evidence="3" id="KW-1185">Reference proteome</keyword>
<name>A0A2K8MHG1_9SPHN</name>
<evidence type="ECO:0000313" key="2">
    <source>
        <dbReference type="EMBL" id="ATY32424.1"/>
    </source>
</evidence>
<accession>A0A2K8MHG1</accession>
<dbReference type="SUPFAM" id="SSF48452">
    <property type="entry name" value="TPR-like"/>
    <property type="match status" value="1"/>
</dbReference>
<reference evidence="2 3" key="1">
    <citation type="submission" date="2017-11" db="EMBL/GenBank/DDBJ databases">
        <title>Complete genome sequence of Sphingomonas sp. Strain Cra20, a psychrotolerant potential plant growth promoting rhizobacteria.</title>
        <authorList>
            <person name="Luo Y."/>
        </authorList>
    </citation>
    <scope>NUCLEOTIDE SEQUENCE [LARGE SCALE GENOMIC DNA]</scope>
    <source>
        <strain evidence="2 3">Cra20</strain>
    </source>
</reference>